<accession>A0A2V0PA54</accession>
<comment type="caution">
    <text evidence="2">The sequence shown here is derived from an EMBL/GenBank/DDBJ whole genome shotgun (WGS) entry which is preliminary data.</text>
</comment>
<reference evidence="2 3" key="1">
    <citation type="journal article" date="2018" name="Sci. Rep.">
        <title>Raphidocelis subcapitata (=Pseudokirchneriella subcapitata) provides an insight into genome evolution and environmental adaptations in the Sphaeropleales.</title>
        <authorList>
            <person name="Suzuki S."/>
            <person name="Yamaguchi H."/>
            <person name="Nakajima N."/>
            <person name="Kawachi M."/>
        </authorList>
    </citation>
    <scope>NUCLEOTIDE SEQUENCE [LARGE SCALE GENOMIC DNA]</scope>
    <source>
        <strain evidence="2 3">NIES-35</strain>
    </source>
</reference>
<feature type="chain" id="PRO_5016122705" evidence="1">
    <location>
        <begin position="25"/>
        <end position="175"/>
    </location>
</feature>
<name>A0A2V0PA54_9CHLO</name>
<keyword evidence="1" id="KW-0732">Signal</keyword>
<dbReference type="InParanoid" id="A0A2V0PA54"/>
<keyword evidence="3" id="KW-1185">Reference proteome</keyword>
<organism evidence="2 3">
    <name type="scientific">Raphidocelis subcapitata</name>
    <dbReference type="NCBI Taxonomy" id="307507"/>
    <lineage>
        <taxon>Eukaryota</taxon>
        <taxon>Viridiplantae</taxon>
        <taxon>Chlorophyta</taxon>
        <taxon>core chlorophytes</taxon>
        <taxon>Chlorophyceae</taxon>
        <taxon>CS clade</taxon>
        <taxon>Sphaeropleales</taxon>
        <taxon>Selenastraceae</taxon>
        <taxon>Raphidocelis</taxon>
    </lineage>
</organism>
<evidence type="ECO:0000313" key="2">
    <source>
        <dbReference type="EMBL" id="GBF96726.1"/>
    </source>
</evidence>
<evidence type="ECO:0000313" key="3">
    <source>
        <dbReference type="Proteomes" id="UP000247498"/>
    </source>
</evidence>
<dbReference type="Proteomes" id="UP000247498">
    <property type="component" value="Unassembled WGS sequence"/>
</dbReference>
<evidence type="ECO:0000256" key="1">
    <source>
        <dbReference type="SAM" id="SignalP"/>
    </source>
</evidence>
<protein>
    <submittedName>
        <fullName evidence="2">Uncharacterized protein</fullName>
    </submittedName>
</protein>
<dbReference type="AlphaFoldDB" id="A0A2V0PA54"/>
<dbReference type="EMBL" id="BDRX01000085">
    <property type="protein sequence ID" value="GBF96726.1"/>
    <property type="molecule type" value="Genomic_DNA"/>
</dbReference>
<gene>
    <name evidence="2" type="ORF">Rsub_09468</name>
</gene>
<proteinExistence type="predicted"/>
<sequence length="175" mass="18539">MHISAAAALAALAALAVLLAGASATPDLFKFSQCTDHPVAGVGPHKVLLTNHASVKFEVKFKGKVVDKLCPGYKHKVKVDVGAPSNGTYNCIGLTSTLGEFTRSEQGCKNRSILKKVKKPKTVRLEVPCNNGTSSSYTLKLKATASSGADLIQGWLAFPTDPTCAHKRCSENEKD</sequence>
<feature type="signal peptide" evidence="1">
    <location>
        <begin position="1"/>
        <end position="24"/>
    </location>
</feature>